<evidence type="ECO:0000256" key="7">
    <source>
        <dbReference type="RuleBase" id="RU362067"/>
    </source>
</evidence>
<dbReference type="EC" id="1.4.3.-" evidence="7"/>
<comment type="subcellular location">
    <subcellularLocation>
        <location evidence="2">Mitochondrion outer membrane</location>
        <topology evidence="2">Single-pass type IV membrane protein</topology>
        <orientation evidence="2">Cytoplasmic side</orientation>
    </subcellularLocation>
</comment>
<dbReference type="InterPro" id="IPR002937">
    <property type="entry name" value="Amino_oxidase"/>
</dbReference>
<feature type="binding site" evidence="6">
    <location>
        <position position="368"/>
    </location>
    <ligand>
        <name>substrate</name>
    </ligand>
</feature>
<dbReference type="GO" id="GO:0005741">
    <property type="term" value="C:mitochondrial outer membrane"/>
    <property type="evidence" value="ECO:0007669"/>
    <property type="project" value="UniProtKB-SubCell"/>
</dbReference>
<gene>
    <name evidence="9" type="ORF">NP493_440g03023</name>
</gene>
<comment type="catalytic activity">
    <reaction evidence="5">
        <text>a secondary aliphatic amine + O2 + H2O = a primary amine + an aldehyde + H2O2</text>
        <dbReference type="Rhea" id="RHEA:26414"/>
        <dbReference type="ChEBI" id="CHEBI:15377"/>
        <dbReference type="ChEBI" id="CHEBI:15379"/>
        <dbReference type="ChEBI" id="CHEBI:16240"/>
        <dbReference type="ChEBI" id="CHEBI:17478"/>
        <dbReference type="ChEBI" id="CHEBI:58855"/>
        <dbReference type="ChEBI" id="CHEBI:65296"/>
        <dbReference type="EC" id="1.4.3.4"/>
    </reaction>
</comment>
<dbReference type="InterPro" id="IPR001613">
    <property type="entry name" value="Flavin_amine_oxidase"/>
</dbReference>
<dbReference type="EMBL" id="JAODUO010000440">
    <property type="protein sequence ID" value="KAK2180509.1"/>
    <property type="molecule type" value="Genomic_DNA"/>
</dbReference>
<name>A0AAD9L009_RIDPI</name>
<feature type="domain" description="Amine oxidase" evidence="8">
    <location>
        <begin position="23"/>
        <end position="475"/>
    </location>
</feature>
<keyword evidence="10" id="KW-1185">Reference proteome</keyword>
<protein>
    <recommendedName>
        <fullName evidence="7">Amine oxidase</fullName>
        <ecNumber evidence="7">1.4.3.-</ecNumber>
    </recommendedName>
</protein>
<evidence type="ECO:0000313" key="10">
    <source>
        <dbReference type="Proteomes" id="UP001209878"/>
    </source>
</evidence>
<dbReference type="GO" id="GO:0097621">
    <property type="term" value="F:monoamine oxidase activity"/>
    <property type="evidence" value="ECO:0007669"/>
    <property type="project" value="UniProtKB-EC"/>
</dbReference>
<keyword evidence="7" id="KW-0274">FAD</keyword>
<feature type="binding site" evidence="6">
    <location>
        <position position="24"/>
    </location>
    <ligand>
        <name>FAD</name>
        <dbReference type="ChEBI" id="CHEBI:57692"/>
    </ligand>
</feature>
<evidence type="ECO:0000256" key="6">
    <source>
        <dbReference type="PIRSR" id="PIRSR601613-1"/>
    </source>
</evidence>
<dbReference type="InterPro" id="IPR050703">
    <property type="entry name" value="Flavin_MAO"/>
</dbReference>
<proteinExistence type="inferred from homology"/>
<evidence type="ECO:0000256" key="1">
    <source>
        <dbReference type="ARBA" id="ARBA00001974"/>
    </source>
</evidence>
<comment type="caution">
    <text evidence="9">The sequence shown here is derived from an EMBL/GenBank/DDBJ whole genome shotgun (WGS) entry which is preliminary data.</text>
</comment>
<dbReference type="Pfam" id="PF01593">
    <property type="entry name" value="Amino_oxidase"/>
    <property type="match status" value="1"/>
</dbReference>
<dbReference type="Gene3D" id="1.10.405.10">
    <property type="entry name" value="Guanine Nucleotide Dissociation Inhibitor, domain 1"/>
    <property type="match status" value="1"/>
</dbReference>
<dbReference type="PANTHER" id="PTHR43563">
    <property type="entry name" value="AMINE OXIDASE"/>
    <property type="match status" value="1"/>
</dbReference>
<dbReference type="SUPFAM" id="SSF51905">
    <property type="entry name" value="FAD/NAD(P)-binding domain"/>
    <property type="match status" value="1"/>
</dbReference>
<sequence>MEASSFGDAHSLNVDVVIIGAGLSGLTAAHQLWKKDPSLHVIVLEAKGRVGGRTVGQTLQAATGTDVWDMGGQWVSSCQPHVMGLLQDLDLATYNQYTHGKKLVQIGEDAKIRSFTGDIPTLSWLALIDLHFFIVKIEKMMLQVPIDDPGLCEYAVEWDSVTMATVKERYLWTTEAKELVDAALRVIFGSDPAHISLLYLLTYARAAGGFTPLISDKPKVGGQEFKIKGGAFQICDHLAALMKKQQLHLGEPVCHVEQLKDSVLVRTIKGQQYVCKRLIIAVPPQQAARIVYEPPLPAQTMHVLQRMPAGCITKVIITYQHAFWRENGYCGAVVTNGGQSVHSDCQRGPLSVVYDATSSGGNPALVAFIAGEQQLEYNLKTAEERKKAVLWSLSEFFGNLALNCIDYAEKNWNEETYNGGGPVSVGVPGMMTHFAAALRKPFNRIHFAGTESATVWCGFLNGAVQSGYRAANEVLYNLRPQVIAARDLEGTTYTIKHALRTVRGRPSAWQQMMQWTVRIGFALAALFCVRRLTNRSL</sequence>
<comment type="cofactor">
    <cofactor evidence="1 7">
        <name>FAD</name>
        <dbReference type="ChEBI" id="CHEBI:57692"/>
    </cofactor>
</comment>
<organism evidence="9 10">
    <name type="scientific">Ridgeia piscesae</name>
    <name type="common">Tubeworm</name>
    <dbReference type="NCBI Taxonomy" id="27915"/>
    <lineage>
        <taxon>Eukaryota</taxon>
        <taxon>Metazoa</taxon>
        <taxon>Spiralia</taxon>
        <taxon>Lophotrochozoa</taxon>
        <taxon>Annelida</taxon>
        <taxon>Polychaeta</taxon>
        <taxon>Sedentaria</taxon>
        <taxon>Canalipalpata</taxon>
        <taxon>Sabellida</taxon>
        <taxon>Siboglinidae</taxon>
        <taxon>Ridgeia</taxon>
    </lineage>
</organism>
<feature type="binding site" evidence="6">
    <location>
        <position position="253"/>
    </location>
    <ligand>
        <name>FAD</name>
        <dbReference type="ChEBI" id="CHEBI:57692"/>
    </ligand>
</feature>
<dbReference type="InterPro" id="IPR036188">
    <property type="entry name" value="FAD/NAD-bd_sf"/>
</dbReference>
<evidence type="ECO:0000259" key="8">
    <source>
        <dbReference type="Pfam" id="PF01593"/>
    </source>
</evidence>
<comment type="similarity">
    <text evidence="3 7">Belongs to the flavin monoamine oxidase family.</text>
</comment>
<dbReference type="SUPFAM" id="SSF54373">
    <property type="entry name" value="FAD-linked reductases, C-terminal domain"/>
    <property type="match status" value="1"/>
</dbReference>
<accession>A0AAD9L009</accession>
<dbReference type="GO" id="GO:0008131">
    <property type="term" value="F:primary methylamine oxidase activity"/>
    <property type="evidence" value="ECO:0007669"/>
    <property type="project" value="UniProtKB-ARBA"/>
</dbReference>
<evidence type="ECO:0000256" key="4">
    <source>
        <dbReference type="ARBA" id="ARBA00023002"/>
    </source>
</evidence>
<dbReference type="PANTHER" id="PTHR43563:SF14">
    <property type="entry name" value="AMINE OXIDASE"/>
    <property type="match status" value="1"/>
</dbReference>
<reference evidence="9" key="1">
    <citation type="journal article" date="2023" name="Mol. Biol. Evol.">
        <title>Third-Generation Sequencing Reveals the Adaptive Role of the Epigenome in Three Deep-Sea Polychaetes.</title>
        <authorList>
            <person name="Perez M."/>
            <person name="Aroh O."/>
            <person name="Sun Y."/>
            <person name="Lan Y."/>
            <person name="Juniper S.K."/>
            <person name="Young C.R."/>
            <person name="Angers B."/>
            <person name="Qian P.Y."/>
        </authorList>
    </citation>
    <scope>NUCLEOTIDE SEQUENCE</scope>
    <source>
        <strain evidence="9">R07B-5</strain>
    </source>
</reference>
<dbReference type="Gene3D" id="3.90.660.10">
    <property type="match status" value="1"/>
</dbReference>
<evidence type="ECO:0000256" key="5">
    <source>
        <dbReference type="ARBA" id="ARBA00048448"/>
    </source>
</evidence>
<dbReference type="Proteomes" id="UP001209878">
    <property type="component" value="Unassembled WGS sequence"/>
</dbReference>
<dbReference type="Gene3D" id="3.50.50.60">
    <property type="entry name" value="FAD/NAD(P)-binding domain"/>
    <property type="match status" value="1"/>
</dbReference>
<feature type="binding site" evidence="6">
    <location>
        <position position="451"/>
    </location>
    <ligand>
        <name>FAD</name>
        <dbReference type="ChEBI" id="CHEBI:57692"/>
    </ligand>
</feature>
<evidence type="ECO:0000256" key="2">
    <source>
        <dbReference type="ARBA" id="ARBA00004362"/>
    </source>
</evidence>
<evidence type="ECO:0000313" key="9">
    <source>
        <dbReference type="EMBL" id="KAK2180509.1"/>
    </source>
</evidence>
<keyword evidence="4 7" id="KW-0560">Oxidoreductase</keyword>
<evidence type="ECO:0000256" key="3">
    <source>
        <dbReference type="ARBA" id="ARBA00005995"/>
    </source>
</evidence>
<dbReference type="AlphaFoldDB" id="A0AAD9L009"/>
<keyword evidence="7" id="KW-0285">Flavoprotein</keyword>
<feature type="binding site" evidence="6">
    <location>
        <begin position="45"/>
        <end position="46"/>
    </location>
    <ligand>
        <name>FAD</name>
        <dbReference type="ChEBI" id="CHEBI:57692"/>
    </ligand>
</feature>
<dbReference type="PRINTS" id="PR00757">
    <property type="entry name" value="AMINEOXDASEF"/>
</dbReference>